<dbReference type="Gene3D" id="2.30.29.30">
    <property type="entry name" value="Pleckstrin-homology domain (PH domain)/Phosphotyrosine-binding domain (PTB)"/>
    <property type="match status" value="1"/>
</dbReference>
<dbReference type="InterPro" id="IPR000697">
    <property type="entry name" value="WH1/EVH1_dom"/>
</dbReference>
<dbReference type="AlphaFoldDB" id="D8Q7T4"/>
<feature type="compositionally biased region" description="Pro residues" evidence="1">
    <location>
        <begin position="353"/>
        <end position="364"/>
    </location>
</feature>
<feature type="compositionally biased region" description="Low complexity" evidence="1">
    <location>
        <begin position="441"/>
        <end position="469"/>
    </location>
</feature>
<dbReference type="OrthoDB" id="8963340at2759"/>
<dbReference type="InterPro" id="IPR000095">
    <property type="entry name" value="CRIB_dom"/>
</dbReference>
<feature type="domain" description="CRIB" evidence="2">
    <location>
        <begin position="386"/>
        <end position="401"/>
    </location>
</feature>
<feature type="region of interest" description="Disordered" evidence="1">
    <location>
        <begin position="317"/>
        <end position="383"/>
    </location>
</feature>
<reference evidence="4 5" key="1">
    <citation type="journal article" date="2010" name="Nat. Biotechnol.">
        <title>Genome sequence of the model mushroom Schizophyllum commune.</title>
        <authorList>
            <person name="Ohm R.A."/>
            <person name="de Jong J.F."/>
            <person name="Lugones L.G."/>
            <person name="Aerts A."/>
            <person name="Kothe E."/>
            <person name="Stajich J.E."/>
            <person name="de Vries R.P."/>
            <person name="Record E."/>
            <person name="Levasseur A."/>
            <person name="Baker S.E."/>
            <person name="Bartholomew K.A."/>
            <person name="Coutinho P.M."/>
            <person name="Erdmann S."/>
            <person name="Fowler T.J."/>
            <person name="Gathman A.C."/>
            <person name="Lombard V."/>
            <person name="Henrissat B."/>
            <person name="Knabe N."/>
            <person name="Kuees U."/>
            <person name="Lilly W.W."/>
            <person name="Lindquist E."/>
            <person name="Lucas S."/>
            <person name="Magnuson J.K."/>
            <person name="Piumi F."/>
            <person name="Raudaskoski M."/>
            <person name="Salamov A."/>
            <person name="Schmutz J."/>
            <person name="Schwarze F.W.M.R."/>
            <person name="vanKuyk P.A."/>
            <person name="Horton J.S."/>
            <person name="Grigoriev I.V."/>
            <person name="Woesten H.A.B."/>
        </authorList>
    </citation>
    <scope>NUCLEOTIDE SEQUENCE [LARGE SCALE GENOMIC DNA]</scope>
    <source>
        <strain evidence="5">H4-8 / FGSC 9210</strain>
    </source>
</reference>
<feature type="region of interest" description="Disordered" evidence="1">
    <location>
        <begin position="254"/>
        <end position="298"/>
    </location>
</feature>
<dbReference type="InterPro" id="IPR036936">
    <property type="entry name" value="CRIB_dom_sf"/>
</dbReference>
<dbReference type="PROSITE" id="PS50108">
    <property type="entry name" value="CRIB"/>
    <property type="match status" value="1"/>
</dbReference>
<evidence type="ECO:0000259" key="3">
    <source>
        <dbReference type="PROSITE" id="PS50229"/>
    </source>
</evidence>
<feature type="domain" description="WH1" evidence="3">
    <location>
        <begin position="86"/>
        <end position="251"/>
    </location>
</feature>
<dbReference type="EMBL" id="GL377307">
    <property type="protein sequence ID" value="EFI96479.1"/>
    <property type="molecule type" value="Genomic_DNA"/>
</dbReference>
<dbReference type="Proteomes" id="UP000007431">
    <property type="component" value="Unassembled WGS sequence"/>
</dbReference>
<feature type="compositionally biased region" description="Low complexity" evidence="1">
    <location>
        <begin position="284"/>
        <end position="298"/>
    </location>
</feature>
<evidence type="ECO:0000256" key="1">
    <source>
        <dbReference type="SAM" id="MobiDB-lite"/>
    </source>
</evidence>
<dbReference type="InParanoid" id="D8Q7T4"/>
<feature type="region of interest" description="Disordered" evidence="1">
    <location>
        <begin position="110"/>
        <end position="130"/>
    </location>
</feature>
<feature type="region of interest" description="Disordered" evidence="1">
    <location>
        <begin position="433"/>
        <end position="510"/>
    </location>
</feature>
<dbReference type="STRING" id="578458.D8Q7T4"/>
<feature type="region of interest" description="Disordered" evidence="1">
    <location>
        <begin position="1"/>
        <end position="91"/>
    </location>
</feature>
<dbReference type="GeneID" id="9586728"/>
<name>D8Q7T4_SCHCM</name>
<evidence type="ECO:0000313" key="5">
    <source>
        <dbReference type="Proteomes" id="UP000007431"/>
    </source>
</evidence>
<feature type="compositionally biased region" description="Low complexity" evidence="1">
    <location>
        <begin position="493"/>
        <end position="510"/>
    </location>
</feature>
<dbReference type="eggNOG" id="ENOG502R0V3">
    <property type="taxonomic scope" value="Eukaryota"/>
</dbReference>
<dbReference type="PROSITE" id="PS50229">
    <property type="entry name" value="WH1"/>
    <property type="match status" value="1"/>
</dbReference>
<dbReference type="KEGG" id="scm:SCHCO_02317293"/>
<dbReference type="SUPFAM" id="SSF50729">
    <property type="entry name" value="PH domain-like"/>
    <property type="match status" value="1"/>
</dbReference>
<accession>D8Q7T4</accession>
<organism evidence="5">
    <name type="scientific">Schizophyllum commune (strain H4-8 / FGSC 9210)</name>
    <name type="common">Split gill fungus</name>
    <dbReference type="NCBI Taxonomy" id="578458"/>
    <lineage>
        <taxon>Eukaryota</taxon>
        <taxon>Fungi</taxon>
        <taxon>Dikarya</taxon>
        <taxon>Basidiomycota</taxon>
        <taxon>Agaricomycotina</taxon>
        <taxon>Agaricomycetes</taxon>
        <taxon>Agaricomycetidae</taxon>
        <taxon>Agaricales</taxon>
        <taxon>Schizophyllaceae</taxon>
        <taxon>Schizophyllum</taxon>
    </lineage>
</organism>
<protein>
    <submittedName>
        <fullName evidence="4">Expressed protein</fullName>
    </submittedName>
</protein>
<dbReference type="HOGENOM" id="CLU_534364_0_0_1"/>
<dbReference type="InterPro" id="IPR011993">
    <property type="entry name" value="PH-like_dom_sf"/>
</dbReference>
<dbReference type="VEuPathDB" id="FungiDB:SCHCODRAFT_02317293"/>
<dbReference type="RefSeq" id="XP_003031382.1">
    <property type="nucleotide sequence ID" value="XM_003031336.1"/>
</dbReference>
<keyword evidence="5" id="KW-1185">Reference proteome</keyword>
<dbReference type="Pfam" id="PF00568">
    <property type="entry name" value="WH1"/>
    <property type="match status" value="1"/>
</dbReference>
<dbReference type="Gene3D" id="3.90.810.10">
    <property type="entry name" value="CRIB domain"/>
    <property type="match status" value="1"/>
</dbReference>
<feature type="compositionally biased region" description="Low complexity" evidence="1">
    <location>
        <begin position="71"/>
        <end position="91"/>
    </location>
</feature>
<gene>
    <name evidence="4" type="ORF">SCHCODRAFT_257468</name>
</gene>
<feature type="compositionally biased region" description="Low complexity" evidence="1">
    <location>
        <begin position="47"/>
        <end position="59"/>
    </location>
</feature>
<feature type="compositionally biased region" description="Polar residues" evidence="1">
    <location>
        <begin position="1"/>
        <end position="15"/>
    </location>
</feature>
<evidence type="ECO:0000313" key="4">
    <source>
        <dbReference type="EMBL" id="EFI96479.1"/>
    </source>
</evidence>
<evidence type="ECO:0000259" key="2">
    <source>
        <dbReference type="PROSITE" id="PS50108"/>
    </source>
</evidence>
<feature type="compositionally biased region" description="Low complexity" evidence="1">
    <location>
        <begin position="334"/>
        <end position="352"/>
    </location>
</feature>
<proteinExistence type="predicted"/>
<sequence length="510" mass="53602">MFSQLFSTSRSTDQLSRPEIPIPRASCGPSSSTDALSRSAPATIRPSTASTASHQATSSVPLAPHAPVIAQSTGGSFRTTSSRQSSHPPTFTPLATAAARVYHADFGAKGAKSGRRGSVSGMIRGNSRSGSWTGDGKDGWAYSGLAGMLSFGYEAGEAVTVDPRISGTVDPTSGAVEVPEPAPVVYSLRLADEVGRPIWTFKVPTEGFDYQLDRPFFHVFAGKSRRFGLRFDDDAQAEEFGRIVRARTATVAGNRDRSRTFPGAARPFSRAITNASRGSLALDGGRSSSEGGRGSMESAPFSLDAAFVSSSPEDIGLLQNATPLPQRKGSMDVPAPKITTARPAAPARAVPATPSPTKPSPPNRPTVTRQPSRTPARKRRVRVSMISRPASNTFVHIGHVGIGKEGGIEVSPNMDPLWATVLADCRVARAQSVTGRKARRASQSSASVLSRASGGSAASPPGSGRSTPAHGYPGRQSPVRDSAPPAPIPPRMPYYRRVSSETTTSRSRSL</sequence>